<reference evidence="2 3" key="1">
    <citation type="journal article" date="2005" name="Nature">
        <title>The genome of the social amoeba Dictyostelium discoideum.</title>
        <authorList>
            <consortium name="The Dictyostelium discoideum Sequencing Consortium"/>
            <person name="Eichinger L."/>
            <person name="Pachebat J.A."/>
            <person name="Glockner G."/>
            <person name="Rajandream M.A."/>
            <person name="Sucgang R."/>
            <person name="Berriman M."/>
            <person name="Song J."/>
            <person name="Olsen R."/>
            <person name="Szafranski K."/>
            <person name="Xu Q."/>
            <person name="Tunggal B."/>
            <person name="Kummerfeld S."/>
            <person name="Madera M."/>
            <person name="Konfortov B.A."/>
            <person name="Rivero F."/>
            <person name="Bankier A.T."/>
            <person name="Lehmann R."/>
            <person name="Hamlin N."/>
            <person name="Davies R."/>
            <person name="Gaudet P."/>
            <person name="Fey P."/>
            <person name="Pilcher K."/>
            <person name="Chen G."/>
            <person name="Saunders D."/>
            <person name="Sodergren E."/>
            <person name="Davis P."/>
            <person name="Kerhornou A."/>
            <person name="Nie X."/>
            <person name="Hall N."/>
            <person name="Anjard C."/>
            <person name="Hemphill L."/>
            <person name="Bason N."/>
            <person name="Farbrother P."/>
            <person name="Desany B."/>
            <person name="Just E."/>
            <person name="Morio T."/>
            <person name="Rost R."/>
            <person name="Churcher C."/>
            <person name="Cooper J."/>
            <person name="Haydock S."/>
            <person name="van Driessche N."/>
            <person name="Cronin A."/>
            <person name="Goodhead I."/>
            <person name="Muzny D."/>
            <person name="Mourier T."/>
            <person name="Pain A."/>
            <person name="Lu M."/>
            <person name="Harper D."/>
            <person name="Lindsay R."/>
            <person name="Hauser H."/>
            <person name="James K."/>
            <person name="Quiles M."/>
            <person name="Madan Babu M."/>
            <person name="Saito T."/>
            <person name="Buchrieser C."/>
            <person name="Wardroper A."/>
            <person name="Felder M."/>
            <person name="Thangavelu M."/>
            <person name="Johnson D."/>
            <person name="Knights A."/>
            <person name="Loulseged H."/>
            <person name="Mungall K."/>
            <person name="Oliver K."/>
            <person name="Price C."/>
            <person name="Quail M.A."/>
            <person name="Urushihara H."/>
            <person name="Hernandez J."/>
            <person name="Rabbinowitsch E."/>
            <person name="Steffen D."/>
            <person name="Sanders M."/>
            <person name="Ma J."/>
            <person name="Kohara Y."/>
            <person name="Sharp S."/>
            <person name="Simmonds M."/>
            <person name="Spiegler S."/>
            <person name="Tivey A."/>
            <person name="Sugano S."/>
            <person name="White B."/>
            <person name="Walker D."/>
            <person name="Woodward J."/>
            <person name="Winckler T."/>
            <person name="Tanaka Y."/>
            <person name="Shaulsky G."/>
            <person name="Schleicher M."/>
            <person name="Weinstock G."/>
            <person name="Rosenthal A."/>
            <person name="Cox E.C."/>
            <person name="Chisholm R.L."/>
            <person name="Gibbs R."/>
            <person name="Loomis W.F."/>
            <person name="Platzer M."/>
            <person name="Kay R.R."/>
            <person name="Williams J."/>
            <person name="Dear P.H."/>
            <person name="Noegel A.A."/>
            <person name="Barrell B."/>
            <person name="Kuspa A."/>
        </authorList>
    </citation>
    <scope>NUCLEOTIDE SEQUENCE [LARGE SCALE GENOMIC DNA]</scope>
    <source>
        <strain evidence="2 3">AX4</strain>
    </source>
</reference>
<organism evidence="2 3">
    <name type="scientific">Dictyostelium discoideum</name>
    <name type="common">Social amoeba</name>
    <dbReference type="NCBI Taxonomy" id="44689"/>
    <lineage>
        <taxon>Eukaryota</taxon>
        <taxon>Amoebozoa</taxon>
        <taxon>Evosea</taxon>
        <taxon>Eumycetozoa</taxon>
        <taxon>Dictyostelia</taxon>
        <taxon>Dictyosteliales</taxon>
        <taxon>Dictyosteliaceae</taxon>
        <taxon>Dictyostelium</taxon>
    </lineage>
</organism>
<keyword evidence="3" id="KW-1185">Reference proteome</keyword>
<dbReference type="AlphaFoldDB" id="Q54C07"/>
<keyword evidence="1" id="KW-0812">Transmembrane</keyword>
<name>Q54C07_DICDI</name>
<proteinExistence type="predicted"/>
<dbReference type="GeneID" id="8629142"/>
<keyword evidence="1" id="KW-1133">Transmembrane helix</keyword>
<evidence type="ECO:0008006" key="4">
    <source>
        <dbReference type="Google" id="ProtNLM"/>
    </source>
</evidence>
<dbReference type="KEGG" id="ddi:DDB_G0293200"/>
<dbReference type="SMR" id="Q54C07"/>
<dbReference type="RefSeq" id="XP_629259.1">
    <property type="nucleotide sequence ID" value="XM_629257.1"/>
</dbReference>
<dbReference type="Proteomes" id="UP000002195">
    <property type="component" value="Unassembled WGS sequence"/>
</dbReference>
<evidence type="ECO:0000256" key="1">
    <source>
        <dbReference type="SAM" id="Phobius"/>
    </source>
</evidence>
<keyword evidence="1" id="KW-0472">Membrane</keyword>
<sequence length="383" mass="42631">MEKVFYFRFKKIRVKNCIILFFISCLFFNNAKSQDQSPITLIVNPNINNTYIIGEKCGIKESLVNLYQFNCSISPLEVGGEIILNGNINPLSPYQTKIQILQTNNSTSVLISIVIGDFTLSNSIISNITNEYNGYPSTNYLIYTDRINFTLNNVNIFDIGSSIETVIQSENSILSITNCLFNILTTVLGAISGGSCNVIIKNSVFTSLSSSSGPSVLNYLTSTENVEITLIMKNCQVYNCYSQSNGGVLFMSNYFNSKNVPNLIIENSVLKNNNGSKGGVLYSSKYPLIINNCTFDSNVAGLGSILYVSGGSITVTNSTIINVINPTKNLYLCFLFFFYLYLSCGWVSIEPLILFSGISKNLPIRESNPRYQCERLECYRLHQ</sequence>
<accession>Q54C07</accession>
<evidence type="ECO:0000313" key="3">
    <source>
        <dbReference type="Proteomes" id="UP000002195"/>
    </source>
</evidence>
<gene>
    <name evidence="2" type="ORF">DDB_G0293200</name>
</gene>
<dbReference type="EMBL" id="AAFI02000200">
    <property type="protein sequence ID" value="EAL60799.1"/>
    <property type="molecule type" value="Genomic_DNA"/>
</dbReference>
<feature type="transmembrane region" description="Helical" evidence="1">
    <location>
        <begin position="329"/>
        <end position="355"/>
    </location>
</feature>
<evidence type="ECO:0000313" key="2">
    <source>
        <dbReference type="EMBL" id="EAL60799.1"/>
    </source>
</evidence>
<dbReference type="HOGENOM" id="CLU_722454_0_0_1"/>
<dbReference type="VEuPathDB" id="AmoebaDB:DDB_G0293200"/>
<dbReference type="InParanoid" id="Q54C07"/>
<comment type="caution">
    <text evidence="2">The sequence shown here is derived from an EMBL/GenBank/DDBJ whole genome shotgun (WGS) entry which is preliminary data.</text>
</comment>
<dbReference type="PaxDb" id="44689-DDB0191815"/>
<protein>
    <recommendedName>
        <fullName evidence="4">Right handed beta helix domain-containing protein</fullName>
    </recommendedName>
</protein>